<feature type="transmembrane region" description="Helical" evidence="9">
    <location>
        <begin position="1070"/>
        <end position="1087"/>
    </location>
</feature>
<feature type="domain" description="Band 3 cytoplasmic" evidence="12">
    <location>
        <begin position="486"/>
        <end position="693"/>
    </location>
</feature>
<feature type="compositionally biased region" description="Basic and acidic residues" evidence="10">
    <location>
        <begin position="67"/>
        <end position="80"/>
    </location>
</feature>
<feature type="transmembrane region" description="Helical" evidence="9">
    <location>
        <begin position="979"/>
        <end position="997"/>
    </location>
</feature>
<evidence type="ECO:0000256" key="10">
    <source>
        <dbReference type="SAM" id="MobiDB-lite"/>
    </source>
</evidence>
<keyword evidence="4" id="KW-1003">Cell membrane</keyword>
<evidence type="ECO:0000256" key="5">
    <source>
        <dbReference type="ARBA" id="ARBA00022692"/>
    </source>
</evidence>
<proteinExistence type="inferred from homology"/>
<feature type="transmembrane region" description="Helical" evidence="9">
    <location>
        <begin position="1242"/>
        <end position="1259"/>
    </location>
</feature>
<feature type="domain" description="Band 3 cytoplasmic" evidence="12">
    <location>
        <begin position="351"/>
        <end position="482"/>
    </location>
</feature>
<evidence type="ECO:0000256" key="3">
    <source>
        <dbReference type="ARBA" id="ARBA00022448"/>
    </source>
</evidence>
<feature type="compositionally biased region" description="Basic residues" evidence="10">
    <location>
        <begin position="96"/>
        <end position="106"/>
    </location>
</feature>
<feature type="region of interest" description="Disordered" evidence="10">
    <location>
        <begin position="1"/>
        <end position="274"/>
    </location>
</feature>
<dbReference type="GO" id="GO:0015701">
    <property type="term" value="P:bicarbonate transport"/>
    <property type="evidence" value="ECO:0007669"/>
    <property type="project" value="TreeGrafter"/>
</dbReference>
<feature type="compositionally biased region" description="Basic residues" evidence="10">
    <location>
        <begin position="235"/>
        <end position="247"/>
    </location>
</feature>
<dbReference type="Gene3D" id="3.40.930.10">
    <property type="entry name" value="Mannitol-specific EII, Chain A"/>
    <property type="match status" value="1"/>
</dbReference>
<evidence type="ECO:0000256" key="4">
    <source>
        <dbReference type="ARBA" id="ARBA00022475"/>
    </source>
</evidence>
<evidence type="ECO:0000256" key="6">
    <source>
        <dbReference type="ARBA" id="ARBA00022989"/>
    </source>
</evidence>
<dbReference type="FunFam" id="1.10.287.570:FF:000001">
    <property type="entry name" value="Anion exchange protein"/>
    <property type="match status" value="1"/>
</dbReference>
<dbReference type="GO" id="GO:0008509">
    <property type="term" value="F:monoatomic anion transmembrane transporter activity"/>
    <property type="evidence" value="ECO:0007669"/>
    <property type="project" value="InterPro"/>
</dbReference>
<dbReference type="OrthoDB" id="1735926at2759"/>
<dbReference type="SUPFAM" id="SSF55804">
    <property type="entry name" value="Phoshotransferase/anion transport protein"/>
    <property type="match status" value="1"/>
</dbReference>
<comment type="similarity">
    <text evidence="2 9">Belongs to the anion exchanger (TC 2.A.31) family.</text>
</comment>
<feature type="transmembrane region" description="Helical" evidence="9">
    <location>
        <begin position="1017"/>
        <end position="1034"/>
    </location>
</feature>
<evidence type="ECO:0000259" key="12">
    <source>
        <dbReference type="Pfam" id="PF07565"/>
    </source>
</evidence>
<keyword evidence="5 9" id="KW-0812">Transmembrane</keyword>
<feature type="transmembrane region" description="Helical" evidence="9">
    <location>
        <begin position="1194"/>
        <end position="1215"/>
    </location>
</feature>
<accession>A0A8S1DXQ9</accession>
<name>A0A8S1DXQ9_9INSE</name>
<evidence type="ECO:0000313" key="14">
    <source>
        <dbReference type="Proteomes" id="UP000494165"/>
    </source>
</evidence>
<dbReference type="PANTHER" id="PTHR11453:SF47">
    <property type="entry name" value="ANION EXCHANGE PROTEIN"/>
    <property type="match status" value="1"/>
</dbReference>
<comment type="subcellular location">
    <subcellularLocation>
        <location evidence="1">Cell membrane</location>
        <topology evidence="1">Multi-pass membrane protein</topology>
    </subcellularLocation>
    <subcellularLocation>
        <location evidence="9">Membrane</location>
        <topology evidence="9">Multi-pass membrane protein</topology>
    </subcellularLocation>
</comment>
<keyword evidence="14" id="KW-1185">Reference proteome</keyword>
<feature type="transmembrane region" description="Helical" evidence="9">
    <location>
        <begin position="779"/>
        <end position="797"/>
    </location>
</feature>
<reference evidence="13 14" key="1">
    <citation type="submission" date="2020-04" db="EMBL/GenBank/DDBJ databases">
        <authorList>
            <person name="Alioto T."/>
            <person name="Alioto T."/>
            <person name="Gomez Garrido J."/>
        </authorList>
    </citation>
    <scope>NUCLEOTIDE SEQUENCE [LARGE SCALE GENOMIC DNA]</scope>
</reference>
<dbReference type="PANTHER" id="PTHR11453">
    <property type="entry name" value="ANION EXCHANGE PROTEIN"/>
    <property type="match status" value="1"/>
</dbReference>
<evidence type="ECO:0000256" key="1">
    <source>
        <dbReference type="ARBA" id="ARBA00004651"/>
    </source>
</evidence>
<feature type="compositionally biased region" description="Basic and acidic residues" evidence="10">
    <location>
        <begin position="183"/>
        <end position="193"/>
    </location>
</feature>
<evidence type="ECO:0000256" key="8">
    <source>
        <dbReference type="ARBA" id="ARBA00023136"/>
    </source>
</evidence>
<feature type="transmembrane region" description="Helical" evidence="9">
    <location>
        <begin position="1265"/>
        <end position="1282"/>
    </location>
</feature>
<protein>
    <recommendedName>
        <fullName evidence="9">Anion exchange protein</fullName>
    </recommendedName>
</protein>
<feature type="transmembrane region" description="Helical" evidence="9">
    <location>
        <begin position="809"/>
        <end position="840"/>
    </location>
</feature>
<dbReference type="GO" id="GO:0051453">
    <property type="term" value="P:regulation of intracellular pH"/>
    <property type="evidence" value="ECO:0007669"/>
    <property type="project" value="TreeGrafter"/>
</dbReference>
<dbReference type="InterPro" id="IPR016152">
    <property type="entry name" value="PTrfase/Anion_transptr"/>
</dbReference>
<feature type="transmembrane region" description="Helical" evidence="9">
    <location>
        <begin position="1170"/>
        <end position="1188"/>
    </location>
</feature>
<keyword evidence="8 9" id="KW-0472">Membrane</keyword>
<feature type="compositionally biased region" description="Basic and acidic residues" evidence="10">
    <location>
        <begin position="204"/>
        <end position="234"/>
    </location>
</feature>
<evidence type="ECO:0000313" key="13">
    <source>
        <dbReference type="EMBL" id="CAB3382825.1"/>
    </source>
</evidence>
<dbReference type="InterPro" id="IPR003020">
    <property type="entry name" value="HCO3_transpt_euk"/>
</dbReference>
<dbReference type="EMBL" id="CADEPI010000285">
    <property type="protein sequence ID" value="CAB3382825.1"/>
    <property type="molecule type" value="Genomic_DNA"/>
</dbReference>
<keyword evidence="3 9" id="KW-0813">Transport</keyword>
<feature type="compositionally biased region" description="Basic and acidic residues" evidence="10">
    <location>
        <begin position="129"/>
        <end position="139"/>
    </location>
</feature>
<dbReference type="Gene3D" id="1.10.287.570">
    <property type="entry name" value="Helical hairpin bin"/>
    <property type="match status" value="1"/>
</dbReference>
<dbReference type="InterPro" id="IPR011531">
    <property type="entry name" value="HCO3_transpt-like_TM_dom"/>
</dbReference>
<feature type="transmembrane region" description="Helical" evidence="9">
    <location>
        <begin position="892"/>
        <end position="913"/>
    </location>
</feature>
<feature type="transmembrane region" description="Helical" evidence="9">
    <location>
        <begin position="860"/>
        <end position="880"/>
    </location>
</feature>
<evidence type="ECO:0000256" key="9">
    <source>
        <dbReference type="RuleBase" id="RU362035"/>
    </source>
</evidence>
<dbReference type="PRINTS" id="PR01231">
    <property type="entry name" value="HCO3TRNSPORT"/>
</dbReference>
<feature type="domain" description="Bicarbonate transporter-like transmembrane" evidence="11">
    <location>
        <begin position="746"/>
        <end position="1297"/>
    </location>
</feature>
<comment type="caution">
    <text evidence="13">The sequence shown here is derived from an EMBL/GenBank/DDBJ whole genome shotgun (WGS) entry which is preliminary data.</text>
</comment>
<evidence type="ECO:0000256" key="7">
    <source>
        <dbReference type="ARBA" id="ARBA00023065"/>
    </source>
</evidence>
<organism evidence="13 14">
    <name type="scientific">Cloeon dipterum</name>
    <dbReference type="NCBI Taxonomy" id="197152"/>
    <lineage>
        <taxon>Eukaryota</taxon>
        <taxon>Metazoa</taxon>
        <taxon>Ecdysozoa</taxon>
        <taxon>Arthropoda</taxon>
        <taxon>Hexapoda</taxon>
        <taxon>Insecta</taxon>
        <taxon>Pterygota</taxon>
        <taxon>Palaeoptera</taxon>
        <taxon>Ephemeroptera</taxon>
        <taxon>Pisciforma</taxon>
        <taxon>Baetidae</taxon>
        <taxon>Cloeon</taxon>
    </lineage>
</organism>
<keyword evidence="7 9" id="KW-0406">Ion transport</keyword>
<dbReference type="NCBIfam" id="TIGR00834">
    <property type="entry name" value="ae"/>
    <property type="match status" value="1"/>
</dbReference>
<dbReference type="Pfam" id="PF00955">
    <property type="entry name" value="HCO3_cotransp"/>
    <property type="match status" value="1"/>
</dbReference>
<evidence type="ECO:0000259" key="11">
    <source>
        <dbReference type="Pfam" id="PF00955"/>
    </source>
</evidence>
<dbReference type="GO" id="GO:0005452">
    <property type="term" value="F:solute:inorganic anion antiporter activity"/>
    <property type="evidence" value="ECO:0007669"/>
    <property type="project" value="InterPro"/>
</dbReference>
<evidence type="ECO:0000256" key="2">
    <source>
        <dbReference type="ARBA" id="ARBA00010993"/>
    </source>
</evidence>
<sequence length="1316" mass="146641">MSGAPPGDDGARQHRPSVISRRSSKESHHGVEAGSDLDEEMEKVFAMGSGETKFDVSRLSTSPGETPQDRRKFDERDYSQHRKKSYPHTHAPLKSIHSRSMRRRLTSPRLSESEAADLAASVLAEHEDDEARSSRERESLGSADEPVQRPEGAEGGASAPIPVPLSGLSEDEPQVSEMAASYRGKEFDEDTTRRVQFQIGGAGEGRHDDSDREEDTPPKDSKESSPMKSDGSDKGKRRRYSKHKIRKYSLQEDPQWRVRAGSEAPSETSLRPTLDGEEAATLVEMDQDDLTSHRFDDAKGMRRYKTSKSSIGGVAGDNIVSISRRDGNLVPVGMGLPLGAQPKKLFDHSPHAVFVQLDELAGIGDDQEWKETARWIKYEEDRLEGADRWGRPHVASLSFHSLLNLRRCLETGVILLDLEEKDLPGVAFRVVEQMAVEELVEAESKAAVMRALLLRHRPVAHHDKFRFGVIKRNASSYTSLQNYVLSDDADYQERLRREEFLRRYSCNLAEDKTKPRIVPSMTSVDGLSLAKLMGSYSASKQTSLDKMHASDSNHTVVDLGKEETTYSSSTEDLKKAHNESILKRIPDGAEATTVLVGSVEFLEQPTIAFVRLAEGVLMPSITEAPIPVRFMFILLGPSVTDLDYHEIGRSISTLMSNTHFHNIAYKAADRREILSAINEFLDDSIVLPPGNYERKALLPFNDLKAKSEAIRRRKSTRDPPDEMQRALLLEEAKKPPEDDPLIRTKRPFGGLIKDIKRRWPKFKSDIVDGLNFQCVAASIFIYFACLSGAITFGGLMGDKTNNQIGISETLVATCLSGVIFALLSGQPLVIVGTTGPLLLFDESLFAFCEEYGIEFLSLRVWIGAWLVIIGLIVVCVEGSVLVKRFTRFTEEIFASLISLLYIYESFVKLYHVFKQHPLQPEYCDFQPSPLVNSSSLSRLDESYSLLLENSSTALMDMWNTTVAPTSQPGPIIKENQPNTALLCVILAFGTFFIAYYLRQFRNSKFLGRSARRALGDFGVPIAIVIMVSLDYMITNTYTDKLRVPEGLSPSSPGDRGWIINPGGKNKPLEVWVAIACAVPAVLVYILLFMETHICELIIDKKERKLKKGSGFHLDIVLVCMLNMGCGLMGAPWICAATVRSVAHVSALTVMSRDHAPGDKPHIIEVKEQRMTALAVSVLVGISVAMAPFLRLVPIAVLFGVFLYMGVSSMTGIQFFERVQLFLMPVKHHPQVPYVRRVKTAKMHLFTIIQVICLATLWVVKSTPASLAFPFFLILMVPIRTSLQHIFSPRELRALDGAQVDEDEDEPDFYAQAHLPG</sequence>
<dbReference type="GO" id="GO:0005886">
    <property type="term" value="C:plasma membrane"/>
    <property type="evidence" value="ECO:0007669"/>
    <property type="project" value="UniProtKB-SubCell"/>
</dbReference>
<keyword evidence="6 9" id="KW-1133">Transmembrane helix</keyword>
<dbReference type="Pfam" id="PF07565">
    <property type="entry name" value="Band_3_cyto"/>
    <property type="match status" value="2"/>
</dbReference>
<dbReference type="FunFam" id="3.40.930.10:FF:000020">
    <property type="entry name" value="Anion exchange protein"/>
    <property type="match status" value="1"/>
</dbReference>
<gene>
    <name evidence="13" type="ORF">CLODIP_2_CD11525</name>
</gene>
<dbReference type="InterPro" id="IPR013769">
    <property type="entry name" value="Band3_cytoplasmic_dom"/>
</dbReference>
<feature type="transmembrane region" description="Helical" evidence="9">
    <location>
        <begin position="1108"/>
        <end position="1124"/>
    </location>
</feature>
<dbReference type="Proteomes" id="UP000494165">
    <property type="component" value="Unassembled WGS sequence"/>
</dbReference>